<dbReference type="InterPro" id="IPR042063">
    <property type="entry name" value="Ubi_acti_E1_SCCH"/>
</dbReference>
<dbReference type="GO" id="GO:0016925">
    <property type="term" value="P:protein sumoylation"/>
    <property type="evidence" value="ECO:0007669"/>
    <property type="project" value="TreeGrafter"/>
</dbReference>
<dbReference type="EC" id="6.2.1.45" evidence="5"/>
<dbReference type="GO" id="GO:0019948">
    <property type="term" value="F:SUMO activating enzyme activity"/>
    <property type="evidence" value="ECO:0007669"/>
    <property type="project" value="TreeGrafter"/>
</dbReference>
<evidence type="ECO:0000256" key="1">
    <source>
        <dbReference type="ARBA" id="ARBA00000488"/>
    </source>
</evidence>
<dbReference type="InterPro" id="IPR032418">
    <property type="entry name" value="E1_FCCH"/>
</dbReference>
<dbReference type="SMART" id="SM00985">
    <property type="entry name" value="UBA_e1_C"/>
    <property type="match status" value="1"/>
</dbReference>
<evidence type="ECO:0000256" key="2">
    <source>
        <dbReference type="ARBA" id="ARBA00004906"/>
    </source>
</evidence>
<dbReference type="Gene3D" id="3.40.50.12550">
    <property type="entry name" value="Ubiquitin-activating enzyme E1, inactive adenylation domain, subdomain 2"/>
    <property type="match status" value="1"/>
</dbReference>
<dbReference type="PANTHER" id="PTHR10953">
    <property type="entry name" value="UBIQUITIN-ACTIVATING ENZYME E1"/>
    <property type="match status" value="1"/>
</dbReference>
<evidence type="ECO:0000259" key="13">
    <source>
        <dbReference type="SMART" id="SM00985"/>
    </source>
</evidence>
<dbReference type="UniPathway" id="UPA00143"/>
<dbReference type="GO" id="GO:0004839">
    <property type="term" value="F:ubiquitin activating enzyme activity"/>
    <property type="evidence" value="ECO:0007669"/>
    <property type="project" value="UniProtKB-EC"/>
</dbReference>
<evidence type="ECO:0000313" key="14">
    <source>
        <dbReference type="EMBL" id="CAD9235591.1"/>
    </source>
</evidence>
<dbReference type="NCBIfam" id="TIGR01408">
    <property type="entry name" value="Ube1"/>
    <property type="match status" value="1"/>
</dbReference>
<dbReference type="InterPro" id="IPR018965">
    <property type="entry name" value="Ub-activating_enz_E1_C"/>
</dbReference>
<keyword evidence="8 11" id="KW-0833">Ubl conjugation pathway</keyword>
<dbReference type="Pfam" id="PF09358">
    <property type="entry name" value="E1_UFD"/>
    <property type="match status" value="1"/>
</dbReference>
<dbReference type="InterPro" id="IPR018075">
    <property type="entry name" value="UBQ-activ_enz_E1"/>
</dbReference>
<comment type="pathway">
    <text evidence="2">Protein modification; protein ubiquitination.</text>
</comment>
<proteinExistence type="inferred from homology"/>
<dbReference type="FunFam" id="3.40.50.720:FF:000015">
    <property type="entry name" value="Ubiquitin-activating enzyme E1 1"/>
    <property type="match status" value="1"/>
</dbReference>
<dbReference type="InterPro" id="IPR000594">
    <property type="entry name" value="ThiF_NAD_FAD-bd"/>
</dbReference>
<organism evidence="14">
    <name type="scientific">Compsopogon caeruleus</name>
    <dbReference type="NCBI Taxonomy" id="31354"/>
    <lineage>
        <taxon>Eukaryota</taxon>
        <taxon>Rhodophyta</taxon>
        <taxon>Compsopogonophyceae</taxon>
        <taxon>Compsopogonales</taxon>
        <taxon>Compsopogonaceae</taxon>
        <taxon>Compsopogon</taxon>
    </lineage>
</organism>
<dbReference type="Gene3D" id="3.50.50.80">
    <property type="entry name" value="Ubiquitin-activating enzyme E1, inactive adenylation domain, subdomain 1"/>
    <property type="match status" value="1"/>
</dbReference>
<dbReference type="GO" id="GO:0031510">
    <property type="term" value="C:SUMO activating enzyme complex"/>
    <property type="evidence" value="ECO:0007669"/>
    <property type="project" value="TreeGrafter"/>
</dbReference>
<keyword evidence="12" id="KW-0472">Membrane</keyword>
<dbReference type="SUPFAM" id="SSF69572">
    <property type="entry name" value="Activating enzymes of the ubiquitin-like proteins"/>
    <property type="match status" value="2"/>
</dbReference>
<keyword evidence="6 11" id="KW-0436">Ligase</keyword>
<evidence type="ECO:0000256" key="3">
    <source>
        <dbReference type="ARBA" id="ARBA00005673"/>
    </source>
</evidence>
<name>A0A7S1TGH3_9RHOD</name>
<comment type="similarity">
    <text evidence="3 11">Belongs to the ubiquitin-activating E1 family.</text>
</comment>
<protein>
    <recommendedName>
        <fullName evidence="5">E1 ubiquitin-activating enzyme</fullName>
        <ecNumber evidence="5">6.2.1.45</ecNumber>
    </recommendedName>
</protein>
<dbReference type="GO" id="GO:0005737">
    <property type="term" value="C:cytoplasm"/>
    <property type="evidence" value="ECO:0007669"/>
    <property type="project" value="TreeGrafter"/>
</dbReference>
<dbReference type="Gene3D" id="2.40.30.180">
    <property type="entry name" value="Ubiquitin-activating enzyme E1, FCCH domain"/>
    <property type="match status" value="1"/>
</dbReference>
<dbReference type="FunFam" id="1.10.10.2660:FF:000001">
    <property type="entry name" value="Ubiquitin-activating enzyme E1 1"/>
    <property type="match status" value="1"/>
</dbReference>
<evidence type="ECO:0000256" key="9">
    <source>
        <dbReference type="ARBA" id="ARBA00022840"/>
    </source>
</evidence>
<keyword evidence="12" id="KW-1133">Transmembrane helix</keyword>
<dbReference type="GO" id="GO:0005524">
    <property type="term" value="F:ATP binding"/>
    <property type="evidence" value="ECO:0007669"/>
    <property type="project" value="UniProtKB-KW"/>
</dbReference>
<feature type="domain" description="Ubiquitin-activating enzyme E1 C-terminal" evidence="13">
    <location>
        <begin position="917"/>
        <end position="1045"/>
    </location>
</feature>
<dbReference type="InterPro" id="IPR035985">
    <property type="entry name" value="Ubiquitin-activating_enz"/>
</dbReference>
<dbReference type="InterPro" id="IPR042302">
    <property type="entry name" value="E1_FCCH_sf"/>
</dbReference>
<accession>A0A7S1TGH3</accession>
<dbReference type="InterPro" id="IPR032420">
    <property type="entry name" value="E1_4HB"/>
</dbReference>
<dbReference type="Gene3D" id="3.40.50.720">
    <property type="entry name" value="NAD(P)-binding Rossmann-like Domain"/>
    <property type="match status" value="1"/>
</dbReference>
<dbReference type="Gene3D" id="1.10.10.2660">
    <property type="entry name" value="Ubiquitin-activating enzyme E1, SCCH domain"/>
    <property type="match status" value="1"/>
</dbReference>
<dbReference type="InterPro" id="IPR038252">
    <property type="entry name" value="UBA_E1_C_sf"/>
</dbReference>
<evidence type="ECO:0000256" key="12">
    <source>
        <dbReference type="SAM" id="Phobius"/>
    </source>
</evidence>
<evidence type="ECO:0000256" key="4">
    <source>
        <dbReference type="ARBA" id="ARBA00011245"/>
    </source>
</evidence>
<evidence type="ECO:0000256" key="6">
    <source>
        <dbReference type="ARBA" id="ARBA00022598"/>
    </source>
</evidence>
<evidence type="ECO:0000256" key="10">
    <source>
        <dbReference type="PROSITE-ProRule" id="PRU10132"/>
    </source>
</evidence>
<evidence type="ECO:0000256" key="5">
    <source>
        <dbReference type="ARBA" id="ARBA00012990"/>
    </source>
</evidence>
<dbReference type="InterPro" id="IPR033127">
    <property type="entry name" value="UBQ-activ_enz_E1_Cys_AS"/>
</dbReference>
<dbReference type="Pfam" id="PF16191">
    <property type="entry name" value="E1_4HB"/>
    <property type="match status" value="1"/>
</dbReference>
<dbReference type="EMBL" id="HBGH01013752">
    <property type="protein sequence ID" value="CAD9235591.1"/>
    <property type="molecule type" value="Transcribed_RNA"/>
</dbReference>
<dbReference type="Gene3D" id="3.10.290.60">
    <property type="entry name" value="Ubiquitin-activating enzyme E1, UFD domain"/>
    <property type="match status" value="1"/>
</dbReference>
<evidence type="ECO:0000256" key="7">
    <source>
        <dbReference type="ARBA" id="ARBA00022741"/>
    </source>
</evidence>
<comment type="subunit">
    <text evidence="4">Monomer.</text>
</comment>
<dbReference type="FunFam" id="3.50.50.80:FF:000001">
    <property type="entry name" value="ubiquitin-like modifier-activating enzyme 1"/>
    <property type="match status" value="1"/>
</dbReference>
<keyword evidence="7 11" id="KW-0547">Nucleotide-binding</keyword>
<dbReference type="CDD" id="cd01490">
    <property type="entry name" value="Ube1_repeat2"/>
    <property type="match status" value="1"/>
</dbReference>
<reference evidence="14" key="1">
    <citation type="submission" date="2021-01" db="EMBL/GenBank/DDBJ databases">
        <authorList>
            <person name="Corre E."/>
            <person name="Pelletier E."/>
            <person name="Niang G."/>
            <person name="Scheremetjew M."/>
            <person name="Finn R."/>
            <person name="Kale V."/>
            <person name="Holt S."/>
            <person name="Cochrane G."/>
            <person name="Meng A."/>
            <person name="Brown T."/>
            <person name="Cohen L."/>
        </authorList>
    </citation>
    <scope>NUCLEOTIDE SEQUENCE</scope>
    <source>
        <strain evidence="14">SAG 36.94</strain>
    </source>
</reference>
<dbReference type="InterPro" id="IPR019572">
    <property type="entry name" value="UBA_E1_SCCH"/>
</dbReference>
<dbReference type="InterPro" id="IPR042449">
    <property type="entry name" value="Ub-E1_IAD_1"/>
</dbReference>
<evidence type="ECO:0000256" key="8">
    <source>
        <dbReference type="ARBA" id="ARBA00022786"/>
    </source>
</evidence>
<dbReference type="Pfam" id="PF16190">
    <property type="entry name" value="E1_FCCH"/>
    <property type="match status" value="1"/>
</dbReference>
<gene>
    <name evidence="14" type="ORF">CCAE0312_LOCUS7682</name>
</gene>
<dbReference type="AlphaFoldDB" id="A0A7S1TGH3"/>
<dbReference type="PRINTS" id="PR01849">
    <property type="entry name" value="UBIQUITINACT"/>
</dbReference>
<dbReference type="FunFam" id="2.40.30.180:FF:000001">
    <property type="entry name" value="ubiquitin-like modifier-activating enzyme 1"/>
    <property type="match status" value="1"/>
</dbReference>
<keyword evidence="9 11" id="KW-0067">ATP-binding</keyword>
<evidence type="ECO:0000256" key="11">
    <source>
        <dbReference type="RuleBase" id="RU000519"/>
    </source>
</evidence>
<keyword evidence="12" id="KW-0812">Transmembrane</keyword>
<sequence length="1051" mass="116902">MGEMDHGGEIDEALYSRQLYVMGHEAQKRMATARVLVVGMTGIGVEIAKNIVLAGVREVVILDDTPVSMPDLASQFYLSESYCGVVSRAEASWKQLSSLNPYVKISKVSGKDSLVAHLEEVAVVVSVDQPLSFDLMADARCRERDIKFIATSSIGLFGRIFNDFGQDFVVLDADGEECKYVMIAAVTSGSPPVVTCLDEHRHGFQTGDFVKFSEVLGMEELNGIPPVQIVVTGPYTFTLKDIDISSFSDYIRGGVASQVKMPKKISFKSLEDSLKEPDMIVSDFAKFDRLSTVHASFRGFEGFVKSRPDGIPPRPGNSEDAESFSAYLVSQNLIEDTNIIKSVSDCFARTSQGSLSPMAAVIGGVAGQEVLKAISGKFMPIMQYFYFDCTEALPEPPPSEEDCRPQNCRYDGQIMIFGASFQEKISQLNYFLVGAGAIGCEMLKNWAMMGVGAKKGKIVVTDMDRIEKSNLSRQFLFRDSDIGKPKSLAAAHAAKQMNPELIIEAFLDRVGPETESVFDDKFWESLSGVCNALDNIQARLYVDQRCVYFRKSLLESGTLGTKGNVQIIVPHLTESYGSSRDPPEKSIPICTLKNFPYQIEHTIQWARDYFEGTFRTSFDDVNVFLDNPDQFVEDTRKSGPGATISKLEAIYDALLVDRPTSADDCFSWARNTFENLFSSSIKQLIHTFPHDMLDSHGIPFWSGTKRAPSPIQFDPNDATHMDFIVSAASLRAVNFGVQISQSDMSRLPQILESTMVSEFVPKVGLKIATTDAEAQALSEVPGAESDETRIGEILSQLKSHLEEMPKNLVPIEFEKDDDTNHHVDFVTSCSNLRAMNYSIEPADRHRTKRIAGKIIPAIATTTAFVTGLVCIELYKLIKLGYTDRPSERIMADSRSFPSVSLPSPDADKEKEKLLSVLKNGFANLALPFFGFSEPVAAPKREMSKECRWTIWDRFEIEPGHDMTLQEFLDLFEVVYHLQIVLISCGVSILYSSFVPSKKLQERLPMTMSSIAETVGKFQLSPQQNYLILEVCCSDETGADVEVPYIRYRFRY</sequence>
<feature type="active site" description="Glycyl thioester intermediate" evidence="10">
    <location>
        <position position="590"/>
    </location>
</feature>
<dbReference type="PROSITE" id="PS00865">
    <property type="entry name" value="UBIQUITIN_ACTIVAT_2"/>
    <property type="match status" value="1"/>
</dbReference>
<dbReference type="Pfam" id="PF00899">
    <property type="entry name" value="ThiF"/>
    <property type="match status" value="2"/>
</dbReference>
<dbReference type="InterPro" id="IPR045886">
    <property type="entry name" value="ThiF/MoeB/HesA"/>
</dbReference>
<comment type="catalytic activity">
    <reaction evidence="1">
        <text>ATP + ubiquitin + [E1 ubiquitin-activating enzyme]-L-cysteine = AMP + diphosphate + S-ubiquitinyl-[E1 ubiquitin-activating enzyme]-L-cysteine.</text>
        <dbReference type="EC" id="6.2.1.45"/>
    </reaction>
</comment>
<dbReference type="FunFam" id="3.10.290.60:FF:000001">
    <property type="entry name" value="Ubiquitin-activating enzyme E1 2"/>
    <property type="match status" value="1"/>
</dbReference>
<feature type="transmembrane region" description="Helical" evidence="12">
    <location>
        <begin position="973"/>
        <end position="993"/>
    </location>
</feature>
<dbReference type="Pfam" id="PF10585">
    <property type="entry name" value="UBA_E1_SCCH"/>
    <property type="match status" value="1"/>
</dbReference>
<dbReference type="InterPro" id="IPR000011">
    <property type="entry name" value="UBQ/SUMO-activ_enz_E1-like"/>
</dbReference>
<dbReference type="PANTHER" id="PTHR10953:SF4">
    <property type="entry name" value="UBIQUITIN-ACTIVATING ENZYME E1 C-TERMINAL DOMAIN-CONTAINING PROTEIN"/>
    <property type="match status" value="1"/>
</dbReference>